<gene>
    <name evidence="1" type="ORF">EVA_11442</name>
</gene>
<protein>
    <submittedName>
        <fullName evidence="1">Uncharacterized protein</fullName>
    </submittedName>
</protein>
<sequence>MEWLRIHRYLPTSWSRHAPRSSKRSCSPIPKSLAILSKICRARRSTCWACFLSK</sequence>
<evidence type="ECO:0000313" key="1">
    <source>
        <dbReference type="EMBL" id="EJX00452.1"/>
    </source>
</evidence>
<dbReference type="AlphaFoldDB" id="J9FZM9"/>
<dbReference type="EMBL" id="AMCI01003368">
    <property type="protein sequence ID" value="EJX00452.1"/>
    <property type="molecule type" value="Genomic_DNA"/>
</dbReference>
<organism evidence="1">
    <name type="scientific">gut metagenome</name>
    <dbReference type="NCBI Taxonomy" id="749906"/>
    <lineage>
        <taxon>unclassified sequences</taxon>
        <taxon>metagenomes</taxon>
        <taxon>organismal metagenomes</taxon>
    </lineage>
</organism>
<reference evidence="1" key="1">
    <citation type="journal article" date="2012" name="PLoS ONE">
        <title>Gene sets for utilization of primary and secondary nutrition supplies in the distal gut of endangered iberian lynx.</title>
        <authorList>
            <person name="Alcaide M."/>
            <person name="Messina E."/>
            <person name="Richter M."/>
            <person name="Bargiela R."/>
            <person name="Peplies J."/>
            <person name="Huws S.A."/>
            <person name="Newbold C.J."/>
            <person name="Golyshin P.N."/>
            <person name="Simon M.A."/>
            <person name="Lopez G."/>
            <person name="Yakimov M.M."/>
            <person name="Ferrer M."/>
        </authorList>
    </citation>
    <scope>NUCLEOTIDE SEQUENCE</scope>
</reference>
<comment type="caution">
    <text evidence="1">The sequence shown here is derived from an EMBL/GenBank/DDBJ whole genome shotgun (WGS) entry which is preliminary data.</text>
</comment>
<accession>J9FZM9</accession>
<proteinExistence type="predicted"/>
<name>J9FZM9_9ZZZZ</name>